<feature type="domain" description="Histidine kinase/HSP90-like ATPase" evidence="10">
    <location>
        <begin position="292"/>
        <end position="373"/>
    </location>
</feature>
<dbReference type="InterPro" id="IPR050482">
    <property type="entry name" value="Sensor_HK_TwoCompSys"/>
</dbReference>
<feature type="transmembrane region" description="Helical" evidence="9">
    <location>
        <begin position="112"/>
        <end position="133"/>
    </location>
</feature>
<evidence type="ECO:0000313" key="13">
    <source>
        <dbReference type="Proteomes" id="UP000253094"/>
    </source>
</evidence>
<gene>
    <name evidence="12" type="ORF">DQ384_06550</name>
</gene>
<dbReference type="InterPro" id="IPR011712">
    <property type="entry name" value="Sig_transdc_His_kin_sub3_dim/P"/>
</dbReference>
<keyword evidence="9" id="KW-0812">Transmembrane</keyword>
<feature type="domain" description="Signal transduction histidine kinase subgroup 3 dimerisation and phosphoacceptor" evidence="11">
    <location>
        <begin position="189"/>
        <end position="247"/>
    </location>
</feature>
<name>A0A367FQN7_9ACTN</name>
<feature type="transmembrane region" description="Helical" evidence="9">
    <location>
        <begin position="46"/>
        <end position="66"/>
    </location>
</feature>
<evidence type="ECO:0000256" key="2">
    <source>
        <dbReference type="ARBA" id="ARBA00012438"/>
    </source>
</evidence>
<feature type="transmembrane region" description="Helical" evidence="9">
    <location>
        <begin position="451"/>
        <end position="472"/>
    </location>
</feature>
<dbReference type="PANTHER" id="PTHR24421:SF10">
    <property type="entry name" value="NITRATE_NITRITE SENSOR PROTEIN NARQ"/>
    <property type="match status" value="1"/>
</dbReference>
<dbReference type="Gene3D" id="1.20.5.1930">
    <property type="match status" value="1"/>
</dbReference>
<reference evidence="12 13" key="1">
    <citation type="submission" date="2018-06" db="EMBL/GenBank/DDBJ databases">
        <title>Sphaerisporangium craniellae sp. nov., isolated from a marine sponge in the South China Sea.</title>
        <authorList>
            <person name="Li L."/>
        </authorList>
    </citation>
    <scope>NUCLEOTIDE SEQUENCE [LARGE SCALE GENOMIC DNA]</scope>
    <source>
        <strain evidence="12 13">CCTCC AA 208026</strain>
    </source>
</reference>
<feature type="transmembrane region" description="Helical" evidence="9">
    <location>
        <begin position="503"/>
        <end position="523"/>
    </location>
</feature>
<dbReference type="EMBL" id="QOIL01000003">
    <property type="protein sequence ID" value="RCG32162.1"/>
    <property type="molecule type" value="Genomic_DNA"/>
</dbReference>
<dbReference type="CDD" id="cd16917">
    <property type="entry name" value="HATPase_UhpB-NarQ-NarX-like"/>
    <property type="match status" value="1"/>
</dbReference>
<comment type="catalytic activity">
    <reaction evidence="1">
        <text>ATP + protein L-histidine = ADP + protein N-phospho-L-histidine.</text>
        <dbReference type="EC" id="2.7.13.3"/>
    </reaction>
</comment>
<evidence type="ECO:0000313" key="12">
    <source>
        <dbReference type="EMBL" id="RCG32162.1"/>
    </source>
</evidence>
<organism evidence="12 13">
    <name type="scientific">Sphaerisporangium album</name>
    <dbReference type="NCBI Taxonomy" id="509200"/>
    <lineage>
        <taxon>Bacteria</taxon>
        <taxon>Bacillati</taxon>
        <taxon>Actinomycetota</taxon>
        <taxon>Actinomycetes</taxon>
        <taxon>Streptosporangiales</taxon>
        <taxon>Streptosporangiaceae</taxon>
        <taxon>Sphaerisporangium</taxon>
    </lineage>
</organism>
<dbReference type="GO" id="GO:0000155">
    <property type="term" value="F:phosphorelay sensor kinase activity"/>
    <property type="evidence" value="ECO:0007669"/>
    <property type="project" value="InterPro"/>
</dbReference>
<dbReference type="Pfam" id="PF02518">
    <property type="entry name" value="HATPase_c"/>
    <property type="match status" value="1"/>
</dbReference>
<dbReference type="GO" id="GO:0016020">
    <property type="term" value="C:membrane"/>
    <property type="evidence" value="ECO:0007669"/>
    <property type="project" value="InterPro"/>
</dbReference>
<dbReference type="EC" id="2.7.13.3" evidence="2"/>
<dbReference type="Pfam" id="PF07730">
    <property type="entry name" value="HisKA_3"/>
    <property type="match status" value="1"/>
</dbReference>
<evidence type="ECO:0000256" key="8">
    <source>
        <dbReference type="ARBA" id="ARBA00023012"/>
    </source>
</evidence>
<evidence type="ECO:0000259" key="11">
    <source>
        <dbReference type="Pfam" id="PF07730"/>
    </source>
</evidence>
<feature type="transmembrane region" description="Helical" evidence="9">
    <location>
        <begin position="420"/>
        <end position="439"/>
    </location>
</feature>
<comment type="caution">
    <text evidence="12">The sequence shown here is derived from an EMBL/GenBank/DDBJ whole genome shotgun (WGS) entry which is preliminary data.</text>
</comment>
<proteinExistence type="predicted"/>
<evidence type="ECO:0000259" key="10">
    <source>
        <dbReference type="Pfam" id="PF02518"/>
    </source>
</evidence>
<keyword evidence="9" id="KW-1133">Transmembrane helix</keyword>
<dbReference type="AlphaFoldDB" id="A0A367FQN7"/>
<keyword evidence="3" id="KW-0597">Phosphoprotein</keyword>
<evidence type="ECO:0000256" key="4">
    <source>
        <dbReference type="ARBA" id="ARBA00022679"/>
    </source>
</evidence>
<dbReference type="InterPro" id="IPR003594">
    <property type="entry name" value="HATPase_dom"/>
</dbReference>
<evidence type="ECO:0000256" key="9">
    <source>
        <dbReference type="SAM" id="Phobius"/>
    </source>
</evidence>
<dbReference type="Proteomes" id="UP000253094">
    <property type="component" value="Unassembled WGS sequence"/>
</dbReference>
<dbReference type="GO" id="GO:0046983">
    <property type="term" value="F:protein dimerization activity"/>
    <property type="evidence" value="ECO:0007669"/>
    <property type="project" value="InterPro"/>
</dbReference>
<keyword evidence="4" id="KW-0808">Transferase</keyword>
<keyword evidence="7" id="KW-0067">ATP-binding</keyword>
<protein>
    <recommendedName>
        <fullName evidence="2">histidine kinase</fullName>
        <ecNumber evidence="2">2.7.13.3</ecNumber>
    </recommendedName>
</protein>
<dbReference type="PANTHER" id="PTHR24421">
    <property type="entry name" value="NITRATE/NITRITE SENSOR PROTEIN NARX-RELATED"/>
    <property type="match status" value="1"/>
</dbReference>
<keyword evidence="9" id="KW-0472">Membrane</keyword>
<feature type="transmembrane region" description="Helical" evidence="9">
    <location>
        <begin position="478"/>
        <end position="496"/>
    </location>
</feature>
<dbReference type="InterPro" id="IPR036890">
    <property type="entry name" value="HATPase_C_sf"/>
</dbReference>
<feature type="transmembrane region" description="Helical" evidence="9">
    <location>
        <begin position="393"/>
        <end position="414"/>
    </location>
</feature>
<keyword evidence="8" id="KW-0902">Two-component regulatory system</keyword>
<dbReference type="OrthoDB" id="3469104at2"/>
<feature type="transmembrane region" description="Helical" evidence="9">
    <location>
        <begin position="78"/>
        <end position="106"/>
    </location>
</feature>
<evidence type="ECO:0000256" key="6">
    <source>
        <dbReference type="ARBA" id="ARBA00022777"/>
    </source>
</evidence>
<dbReference type="Gene3D" id="3.30.565.10">
    <property type="entry name" value="Histidine kinase-like ATPase, C-terminal domain"/>
    <property type="match status" value="1"/>
</dbReference>
<keyword evidence="5" id="KW-0547">Nucleotide-binding</keyword>
<feature type="transmembrane region" description="Helical" evidence="9">
    <location>
        <begin position="529"/>
        <end position="554"/>
    </location>
</feature>
<evidence type="ECO:0000256" key="1">
    <source>
        <dbReference type="ARBA" id="ARBA00000085"/>
    </source>
</evidence>
<accession>A0A367FQN7</accession>
<evidence type="ECO:0000256" key="3">
    <source>
        <dbReference type="ARBA" id="ARBA00022553"/>
    </source>
</evidence>
<keyword evidence="13" id="KW-1185">Reference proteome</keyword>
<evidence type="ECO:0000256" key="5">
    <source>
        <dbReference type="ARBA" id="ARBA00022741"/>
    </source>
</evidence>
<dbReference type="RefSeq" id="WP_114027778.1">
    <property type="nucleotide sequence ID" value="NZ_QOIL01000003.1"/>
</dbReference>
<evidence type="ECO:0000256" key="7">
    <source>
        <dbReference type="ARBA" id="ARBA00022840"/>
    </source>
</evidence>
<dbReference type="GO" id="GO:0005524">
    <property type="term" value="F:ATP binding"/>
    <property type="evidence" value="ECO:0007669"/>
    <property type="project" value="UniProtKB-KW"/>
</dbReference>
<sequence length="742" mass="76219">MPKWRSRDLLLPAVLVVAQVLVSASPDVSAAVARALDPGLSAVGNGAARLTLLVLSTGLASGALAVRRVAPKWAFGGALAAALLGAGAGGTAVIWPLAVTVALYSLAVHRTAGVAAAGAVATSLVAAVIAMAAGAGPRTVTGITLQAAGAAAALWVAGRSRRRRRAGRAAAAAYRASARSVPRFAADAERERLVAELHDVAAHRLTGIVVSAAAATRLADSRLAAEATRHAAEAGRQAMTELDRLVEAAGNTPPEHLATLEDIDALAAGHTELDYVRTAVTAPPQVAAVACKVVREALTNAMRYTSGASRVRVEGARGALVVTVTDRGGPAAAPGLGTGSGLAGVRTAVSGLGGSFTAGPAKHGWEVRAHLPYDASPRLPGSPARRERWRGAAALDAALVALAIALSLGAGLLPGDDPDAFASPLPGLLLASLFALRALPLWWRRDAPHRALTVTLATLLAWTGLDLAGWPGPRVSDTFLWCWWVELALIYAVGVYRTGSRGWPAPLAVAGVGGLALAAGDGIQGNRLAAWVVLTTALAIPCLAAWSLGLYVAVRRRRRGTAITRDRDLLEREAASAASAERERIGDGLRHTARRHTQNVVEEARAGRLDSVLAEARAGLAALRKLLTELRSPDDGDDPPPTVDGIAALAARRGTVARYTGTRRPLPPAVEVAAHQVARELLASGETVTVTFPGDGVTLSGPASPGPFAERRLRALVDTCDGTLTTAGDGAVRVWLPEVSLS</sequence>
<dbReference type="SUPFAM" id="SSF55874">
    <property type="entry name" value="ATPase domain of HSP90 chaperone/DNA topoisomerase II/histidine kinase"/>
    <property type="match status" value="1"/>
</dbReference>
<keyword evidence="6" id="KW-0418">Kinase</keyword>